<evidence type="ECO:0000256" key="1">
    <source>
        <dbReference type="ARBA" id="ARBA00004651"/>
    </source>
</evidence>
<dbReference type="InterPro" id="IPR017452">
    <property type="entry name" value="GPCR_Rhodpsn_7TM"/>
</dbReference>
<feature type="transmembrane region" description="Helical" evidence="12">
    <location>
        <begin position="180"/>
        <end position="202"/>
    </location>
</feature>
<evidence type="ECO:0000256" key="4">
    <source>
        <dbReference type="ARBA" id="ARBA00022692"/>
    </source>
</evidence>
<evidence type="ECO:0000256" key="9">
    <source>
        <dbReference type="ARBA" id="ARBA00023224"/>
    </source>
</evidence>
<evidence type="ECO:0000256" key="5">
    <source>
        <dbReference type="ARBA" id="ARBA00022989"/>
    </source>
</evidence>
<dbReference type="PANTHER" id="PTHR24228:SF71">
    <property type="entry name" value="PROTEIN TRAPPED IN ENDODERM-1"/>
    <property type="match status" value="1"/>
</dbReference>
<feature type="domain" description="G-protein coupled receptors family 1 profile" evidence="13">
    <location>
        <begin position="31"/>
        <end position="284"/>
    </location>
</feature>
<evidence type="ECO:0000313" key="14">
    <source>
        <dbReference type="Proteomes" id="UP000695000"/>
    </source>
</evidence>
<dbReference type="PRINTS" id="PR00237">
    <property type="entry name" value="GPCRRHODOPSN"/>
</dbReference>
<keyword evidence="3" id="KW-1003">Cell membrane</keyword>
<reference evidence="15" key="1">
    <citation type="submission" date="2025-08" db="UniProtKB">
        <authorList>
            <consortium name="RefSeq"/>
        </authorList>
    </citation>
    <scope>IDENTIFICATION</scope>
    <source>
        <tissue evidence="15">Whole Larva</tissue>
    </source>
</reference>
<evidence type="ECO:0000256" key="3">
    <source>
        <dbReference type="ARBA" id="ARBA00022475"/>
    </source>
</evidence>
<feature type="transmembrane region" description="Helical" evidence="12">
    <location>
        <begin position="12"/>
        <end position="40"/>
    </location>
</feature>
<keyword evidence="6 10" id="KW-0297">G-protein coupled receptor</keyword>
<feature type="transmembrane region" description="Helical" evidence="12">
    <location>
        <begin position="132"/>
        <end position="152"/>
    </location>
</feature>
<dbReference type="PANTHER" id="PTHR24228">
    <property type="entry name" value="B2 BRADYKININ RECEPTOR/ANGIOTENSIN II RECEPTOR"/>
    <property type="match status" value="1"/>
</dbReference>
<gene>
    <name evidence="15" type="primary">LOC108568736</name>
</gene>
<feature type="compositionally biased region" description="Polar residues" evidence="11">
    <location>
        <begin position="316"/>
        <end position="332"/>
    </location>
</feature>
<dbReference type="Gene3D" id="1.20.1070.10">
    <property type="entry name" value="Rhodopsin 7-helix transmembrane proteins"/>
    <property type="match status" value="1"/>
</dbReference>
<sequence>METEDEVIYPRAVTIFASVCAIIFCVVGVAGNLITILALTRCPKLRTHPTTYFVLSLCISDFIFCLINMPITATRYIQEEWTLGEDLCKLFPVLFYGNVTLSVLNMVAITINRYVLISCNQYYSRLYSKISIYAQLAFIWTISFVILLPPLLGVWGDLGLNKTTFSCTILKNENGSPKDAIFIVGFVLPCVVIITSYSCIFWKVRASRKNLEAHRKPSDKRSMRKERDDRRLTNLMVIIFICFLSCFLPLMIVNVSVDEMNFPTLHVLASILAWFSSVINPFIYAGSNRQYREAYAKLLHLVKNTVSFSESRHLSDVTNPTHKTPNSSNQNYAPVPVKTTANI</sequence>
<evidence type="ECO:0000256" key="2">
    <source>
        <dbReference type="ARBA" id="ARBA00010663"/>
    </source>
</evidence>
<dbReference type="SUPFAM" id="SSF81321">
    <property type="entry name" value="Family A G protein-coupled receptor-like"/>
    <property type="match status" value="1"/>
</dbReference>
<keyword evidence="7 12" id="KW-0472">Membrane</keyword>
<keyword evidence="14" id="KW-1185">Reference proteome</keyword>
<keyword evidence="4 10" id="KW-0812">Transmembrane</keyword>
<proteinExistence type="inferred from homology"/>
<dbReference type="SMART" id="SM01381">
    <property type="entry name" value="7TM_GPCR_Srsx"/>
    <property type="match status" value="1"/>
</dbReference>
<dbReference type="InterPro" id="IPR000276">
    <property type="entry name" value="GPCR_Rhodpsn"/>
</dbReference>
<dbReference type="CDD" id="cd15210">
    <property type="entry name" value="7tmA_GPR84-like"/>
    <property type="match status" value="1"/>
</dbReference>
<evidence type="ECO:0000256" key="12">
    <source>
        <dbReference type="SAM" id="Phobius"/>
    </source>
</evidence>
<feature type="transmembrane region" description="Helical" evidence="12">
    <location>
        <begin position="232"/>
        <end position="253"/>
    </location>
</feature>
<keyword evidence="9 10" id="KW-0807">Transducer</keyword>
<dbReference type="Pfam" id="PF00001">
    <property type="entry name" value="7tm_1"/>
    <property type="match status" value="1"/>
</dbReference>
<dbReference type="GeneID" id="108568736"/>
<organism evidence="14 15">
    <name type="scientific">Nicrophorus vespilloides</name>
    <name type="common">Boreal carrion beetle</name>
    <dbReference type="NCBI Taxonomy" id="110193"/>
    <lineage>
        <taxon>Eukaryota</taxon>
        <taxon>Metazoa</taxon>
        <taxon>Ecdysozoa</taxon>
        <taxon>Arthropoda</taxon>
        <taxon>Hexapoda</taxon>
        <taxon>Insecta</taxon>
        <taxon>Pterygota</taxon>
        <taxon>Neoptera</taxon>
        <taxon>Endopterygota</taxon>
        <taxon>Coleoptera</taxon>
        <taxon>Polyphaga</taxon>
        <taxon>Staphyliniformia</taxon>
        <taxon>Silphidae</taxon>
        <taxon>Nicrophorinae</taxon>
        <taxon>Nicrophorus</taxon>
    </lineage>
</organism>
<feature type="region of interest" description="Disordered" evidence="11">
    <location>
        <begin position="315"/>
        <end position="335"/>
    </location>
</feature>
<dbReference type="RefSeq" id="XP_017785467.1">
    <property type="nucleotide sequence ID" value="XM_017929978.1"/>
</dbReference>
<name>A0ABM1NF67_NICVS</name>
<feature type="transmembrane region" description="Helical" evidence="12">
    <location>
        <begin position="52"/>
        <end position="73"/>
    </location>
</feature>
<dbReference type="PROSITE" id="PS50262">
    <property type="entry name" value="G_PROTEIN_RECEP_F1_2"/>
    <property type="match status" value="1"/>
</dbReference>
<feature type="transmembrane region" description="Helical" evidence="12">
    <location>
        <begin position="93"/>
        <end position="111"/>
    </location>
</feature>
<keyword evidence="8 10" id="KW-0675">Receptor</keyword>
<evidence type="ECO:0000256" key="8">
    <source>
        <dbReference type="ARBA" id="ARBA00023170"/>
    </source>
</evidence>
<evidence type="ECO:0000256" key="7">
    <source>
        <dbReference type="ARBA" id="ARBA00023136"/>
    </source>
</evidence>
<dbReference type="Proteomes" id="UP000695000">
    <property type="component" value="Unplaced"/>
</dbReference>
<evidence type="ECO:0000259" key="13">
    <source>
        <dbReference type="PROSITE" id="PS50262"/>
    </source>
</evidence>
<protein>
    <submittedName>
        <fullName evidence="15">Protein trapped in endoderm-1</fullName>
    </submittedName>
</protein>
<evidence type="ECO:0000313" key="15">
    <source>
        <dbReference type="RefSeq" id="XP_017785467.1"/>
    </source>
</evidence>
<evidence type="ECO:0000256" key="10">
    <source>
        <dbReference type="RuleBase" id="RU000688"/>
    </source>
</evidence>
<evidence type="ECO:0000256" key="6">
    <source>
        <dbReference type="ARBA" id="ARBA00023040"/>
    </source>
</evidence>
<evidence type="ECO:0000256" key="11">
    <source>
        <dbReference type="SAM" id="MobiDB-lite"/>
    </source>
</evidence>
<comment type="similarity">
    <text evidence="2 10">Belongs to the G-protein coupled receptor 1 family.</text>
</comment>
<feature type="transmembrane region" description="Helical" evidence="12">
    <location>
        <begin position="265"/>
        <end position="285"/>
    </location>
</feature>
<accession>A0ABM1NF67</accession>
<dbReference type="PROSITE" id="PS00237">
    <property type="entry name" value="G_PROTEIN_RECEP_F1_1"/>
    <property type="match status" value="1"/>
</dbReference>
<keyword evidence="5 12" id="KW-1133">Transmembrane helix</keyword>
<comment type="subcellular location">
    <subcellularLocation>
        <location evidence="1">Cell membrane</location>
        <topology evidence="1">Multi-pass membrane protein</topology>
    </subcellularLocation>
</comment>